<dbReference type="PANTHER" id="PTHR34075:SF5">
    <property type="entry name" value="BLR3430 PROTEIN"/>
    <property type="match status" value="1"/>
</dbReference>
<evidence type="ECO:0000313" key="3">
    <source>
        <dbReference type="EMBL" id="MBL1117980.1"/>
    </source>
</evidence>
<dbReference type="InterPro" id="IPR052513">
    <property type="entry name" value="Thioester_dehydratase-like"/>
</dbReference>
<proteinExistence type="predicted"/>
<comment type="caution">
    <text evidence="3">The sequence shown here is derived from an EMBL/GenBank/DDBJ whole genome shotgun (WGS) entry which is preliminary data.</text>
</comment>
<dbReference type="InterPro" id="IPR022002">
    <property type="entry name" value="ChsH2_Znr"/>
</dbReference>
<protein>
    <submittedName>
        <fullName evidence="3">OB-fold domain-containing protein</fullName>
    </submittedName>
</protein>
<dbReference type="RefSeq" id="WP_201855807.1">
    <property type="nucleotide sequence ID" value="NZ_JAERRG010000020.1"/>
</dbReference>
<dbReference type="Gene3D" id="6.10.30.10">
    <property type="match status" value="2"/>
</dbReference>
<evidence type="ECO:0000313" key="4">
    <source>
        <dbReference type="Proteomes" id="UP000621510"/>
    </source>
</evidence>
<reference evidence="3 4" key="1">
    <citation type="submission" date="2021-01" db="EMBL/GenBank/DDBJ databases">
        <title>WGS of actinomycetes isolated from Thailand.</title>
        <authorList>
            <person name="Thawai C."/>
        </authorList>
    </citation>
    <scope>NUCLEOTIDE SEQUENCE [LARGE SCALE GENOMIC DNA]</scope>
    <source>
        <strain evidence="3 4">CA3R110</strain>
    </source>
</reference>
<dbReference type="PANTHER" id="PTHR34075">
    <property type="entry name" value="BLR3430 PROTEIN"/>
    <property type="match status" value="1"/>
</dbReference>
<feature type="domain" description="ChsH2 C-terminal OB-fold" evidence="1">
    <location>
        <begin position="229"/>
        <end position="292"/>
    </location>
</feature>
<dbReference type="InterPro" id="IPR002878">
    <property type="entry name" value="ChsH2_C"/>
</dbReference>
<keyword evidence="4" id="KW-1185">Reference proteome</keyword>
<accession>A0ABS1PZW9</accession>
<evidence type="ECO:0000259" key="2">
    <source>
        <dbReference type="Pfam" id="PF12172"/>
    </source>
</evidence>
<gene>
    <name evidence="3" type="ORF">JK364_37215</name>
</gene>
<dbReference type="SUPFAM" id="SSF50249">
    <property type="entry name" value="Nucleic acid-binding proteins"/>
    <property type="match status" value="2"/>
</dbReference>
<dbReference type="Proteomes" id="UP000621510">
    <property type="component" value="Unassembled WGS sequence"/>
</dbReference>
<dbReference type="InterPro" id="IPR012340">
    <property type="entry name" value="NA-bd_OB-fold"/>
</dbReference>
<feature type="domain" description="ChsH2 C-terminal OB-fold" evidence="1">
    <location>
        <begin position="69"/>
        <end position="132"/>
    </location>
</feature>
<sequence>MTPAPSPEVLQAPLVVEFPFTRSLGPVQSAFLTGLRTRTVLGVRTTDGRVLVPPVEYDPVTADELADLVEVAPTGTVTTWAWNPSPRRGQPLRTPFAWVLVRLDGADTALLHALDASGPDAVRTGMRVRIRWAGEREGAITDIACFEPYDGAEGGEAVPHTGTFTDPVSGIVAPARLDYTYAPGRAQSRYLRALAGRATYGERCPSCRKVYVPPRGACPTCGVATEEQVEVGPRGTVTTFCIVNIKARNLDIEVPYVYAHIALDGADLALHARIGDIPYDEVRMGLRVEPVWSEDGRYPDHYRPTGEPDADYDTYKEML</sequence>
<organism evidence="3 4">
    <name type="scientific">Streptomyces endocoffeicus</name>
    <dbReference type="NCBI Taxonomy" id="2898945"/>
    <lineage>
        <taxon>Bacteria</taxon>
        <taxon>Bacillati</taxon>
        <taxon>Actinomycetota</taxon>
        <taxon>Actinomycetes</taxon>
        <taxon>Kitasatosporales</taxon>
        <taxon>Streptomycetaceae</taxon>
        <taxon>Streptomyces</taxon>
    </lineage>
</organism>
<feature type="domain" description="ChsH2 rubredoxin-like zinc ribbon" evidence="2">
    <location>
        <begin position="201"/>
        <end position="224"/>
    </location>
</feature>
<evidence type="ECO:0000259" key="1">
    <source>
        <dbReference type="Pfam" id="PF01796"/>
    </source>
</evidence>
<name>A0ABS1PZW9_9ACTN</name>
<dbReference type="Pfam" id="PF01796">
    <property type="entry name" value="OB_ChsH2_C"/>
    <property type="match status" value="2"/>
</dbReference>
<dbReference type="EMBL" id="JAERRG010000020">
    <property type="protein sequence ID" value="MBL1117980.1"/>
    <property type="molecule type" value="Genomic_DNA"/>
</dbReference>
<dbReference type="Pfam" id="PF12172">
    <property type="entry name" value="zf-ChsH2"/>
    <property type="match status" value="1"/>
</dbReference>